<dbReference type="PANTHER" id="PTHR35851:SF1">
    <property type="entry name" value="CELL DIVISION PROTEIN FTSQ"/>
    <property type="match status" value="1"/>
</dbReference>
<dbReference type="InterPro" id="IPR005548">
    <property type="entry name" value="Cell_div_FtsQ/DivIB_C"/>
</dbReference>
<feature type="domain" description="POTRA" evidence="11">
    <location>
        <begin position="68"/>
        <end position="136"/>
    </location>
</feature>
<keyword evidence="8 9" id="KW-0131">Cell cycle</keyword>
<evidence type="ECO:0000313" key="12">
    <source>
        <dbReference type="EMBL" id="HEN40973.1"/>
    </source>
</evidence>
<dbReference type="GO" id="GO:0043093">
    <property type="term" value="P:FtsZ-dependent cytokinesis"/>
    <property type="evidence" value="ECO:0007669"/>
    <property type="project" value="UniProtKB-UniRule"/>
</dbReference>
<evidence type="ECO:0000256" key="7">
    <source>
        <dbReference type="ARBA" id="ARBA00023136"/>
    </source>
</evidence>
<dbReference type="GO" id="GO:0005886">
    <property type="term" value="C:plasma membrane"/>
    <property type="evidence" value="ECO:0007669"/>
    <property type="project" value="UniProtKB-SubCell"/>
</dbReference>
<evidence type="ECO:0000256" key="1">
    <source>
        <dbReference type="ARBA" id="ARBA00004370"/>
    </source>
</evidence>
<keyword evidence="5 9" id="KW-0812">Transmembrane</keyword>
<keyword evidence="4 9" id="KW-0132">Cell division</keyword>
<organism evidence="12">
    <name type="scientific">Geobacter metallireducens</name>
    <dbReference type="NCBI Taxonomy" id="28232"/>
    <lineage>
        <taxon>Bacteria</taxon>
        <taxon>Pseudomonadati</taxon>
        <taxon>Thermodesulfobacteriota</taxon>
        <taxon>Desulfuromonadia</taxon>
        <taxon>Geobacterales</taxon>
        <taxon>Geobacteraceae</taxon>
        <taxon>Geobacter</taxon>
    </lineage>
</organism>
<dbReference type="Gene3D" id="3.40.50.11690">
    <property type="entry name" value="Cell division protein FtsQ/DivIB"/>
    <property type="match status" value="1"/>
</dbReference>
<dbReference type="GO" id="GO:0090529">
    <property type="term" value="P:cell septum assembly"/>
    <property type="evidence" value="ECO:0007669"/>
    <property type="project" value="InterPro"/>
</dbReference>
<dbReference type="AlphaFoldDB" id="A0A831TYQ5"/>
<comment type="function">
    <text evidence="9">Essential cell division protein.</text>
</comment>
<dbReference type="Pfam" id="PF08478">
    <property type="entry name" value="POTRA_1"/>
    <property type="match status" value="1"/>
</dbReference>
<keyword evidence="2 9" id="KW-1003">Cell membrane</keyword>
<protein>
    <recommendedName>
        <fullName evidence="9">Cell division protein FtsQ</fullName>
    </recommendedName>
</protein>
<name>A0A831TYQ5_GEOME</name>
<dbReference type="HAMAP" id="MF_00911">
    <property type="entry name" value="FtsQ_subfam"/>
    <property type="match status" value="1"/>
</dbReference>
<comment type="caution">
    <text evidence="12">The sequence shown here is derived from an EMBL/GenBank/DDBJ whole genome shotgun (WGS) entry which is preliminary data.</text>
</comment>
<dbReference type="Pfam" id="PF03799">
    <property type="entry name" value="FtsQ_DivIB_C"/>
    <property type="match status" value="1"/>
</dbReference>
<evidence type="ECO:0000256" key="10">
    <source>
        <dbReference type="SAM" id="MobiDB-lite"/>
    </source>
</evidence>
<evidence type="ECO:0000256" key="8">
    <source>
        <dbReference type="ARBA" id="ARBA00023306"/>
    </source>
</evidence>
<evidence type="ECO:0000256" key="9">
    <source>
        <dbReference type="HAMAP-Rule" id="MF_00911"/>
    </source>
</evidence>
<feature type="region of interest" description="Disordered" evidence="10">
    <location>
        <begin position="1"/>
        <end position="23"/>
    </location>
</feature>
<dbReference type="EMBL" id="DSOV01000005">
    <property type="protein sequence ID" value="HEN40973.1"/>
    <property type="molecule type" value="Genomic_DNA"/>
</dbReference>
<evidence type="ECO:0000256" key="3">
    <source>
        <dbReference type="ARBA" id="ARBA00022519"/>
    </source>
</evidence>
<sequence length="277" mass="30832">MRDLHVKTRIQPAQKSRNRVKRERKPINWRPLVTWGSRIVLGALVAAVAGIAGYEGYKFASRYEMAVLEVENIEVSKLKHLTRDEVVVLSGVRPGDAMLGLKLRHIGEQLAKNPWIETVQVRRYFPHTLSIEVAEREPVAVVNMGFLYYMDAKGEVFKPLTQGDSLDFPVITGVTEEELGRDPKGTKEMLAGAVALMDILKKGRAFTLADVSEIHIDKGFGLTLFTAAGGVPVRLGTEGYEAKLARFAAVYGELKEQMAAVEYIDCDYQDKIIVKKG</sequence>
<keyword evidence="6 9" id="KW-1133">Transmembrane helix</keyword>
<dbReference type="Gene3D" id="3.10.20.310">
    <property type="entry name" value="membrane protein fhac"/>
    <property type="match status" value="1"/>
</dbReference>
<gene>
    <name evidence="9" type="primary">ftsQ</name>
    <name evidence="12" type="ORF">ENQ87_01160</name>
</gene>
<evidence type="ECO:0000259" key="11">
    <source>
        <dbReference type="PROSITE" id="PS51779"/>
    </source>
</evidence>
<dbReference type="PROSITE" id="PS51779">
    <property type="entry name" value="POTRA"/>
    <property type="match status" value="1"/>
</dbReference>
<feature type="transmembrane region" description="Helical" evidence="9">
    <location>
        <begin position="32"/>
        <end position="54"/>
    </location>
</feature>
<evidence type="ECO:0000256" key="5">
    <source>
        <dbReference type="ARBA" id="ARBA00022692"/>
    </source>
</evidence>
<dbReference type="InterPro" id="IPR013685">
    <property type="entry name" value="POTRA_FtsQ_type"/>
</dbReference>
<dbReference type="GO" id="GO:0032153">
    <property type="term" value="C:cell division site"/>
    <property type="evidence" value="ECO:0007669"/>
    <property type="project" value="UniProtKB-UniRule"/>
</dbReference>
<dbReference type="InterPro" id="IPR045335">
    <property type="entry name" value="FtsQ_C_sf"/>
</dbReference>
<evidence type="ECO:0000256" key="4">
    <source>
        <dbReference type="ARBA" id="ARBA00022618"/>
    </source>
</evidence>
<dbReference type="InterPro" id="IPR034746">
    <property type="entry name" value="POTRA"/>
</dbReference>
<reference evidence="12" key="1">
    <citation type="journal article" date="2020" name="mSystems">
        <title>Genome- and Community-Level Interaction Insights into Carbon Utilization and Element Cycling Functions of Hydrothermarchaeota in Hydrothermal Sediment.</title>
        <authorList>
            <person name="Zhou Z."/>
            <person name="Liu Y."/>
            <person name="Xu W."/>
            <person name="Pan J."/>
            <person name="Luo Z.H."/>
            <person name="Li M."/>
        </authorList>
    </citation>
    <scope>NUCLEOTIDE SEQUENCE [LARGE SCALE GENOMIC DNA]</scope>
    <source>
        <strain evidence="12">SpSt-349</strain>
    </source>
</reference>
<dbReference type="InterPro" id="IPR026579">
    <property type="entry name" value="FtsQ"/>
</dbReference>
<keyword evidence="3" id="KW-0997">Cell inner membrane</keyword>
<proteinExistence type="inferred from homology"/>
<comment type="similarity">
    <text evidence="9">Belongs to the FtsQ/DivIB family. FtsQ subfamily.</text>
</comment>
<comment type="subcellular location">
    <subcellularLocation>
        <location evidence="9">Cell membrane</location>
        <topology evidence="9">Single-pass type II membrane protein</topology>
    </subcellularLocation>
    <subcellularLocation>
        <location evidence="1">Membrane</location>
    </subcellularLocation>
    <text evidence="9">Localizes to the division septum.</text>
</comment>
<accession>A0A831TYQ5</accession>
<evidence type="ECO:0000256" key="6">
    <source>
        <dbReference type="ARBA" id="ARBA00022989"/>
    </source>
</evidence>
<dbReference type="PANTHER" id="PTHR35851">
    <property type="entry name" value="CELL DIVISION PROTEIN FTSQ"/>
    <property type="match status" value="1"/>
</dbReference>
<evidence type="ECO:0000256" key="2">
    <source>
        <dbReference type="ARBA" id="ARBA00022475"/>
    </source>
</evidence>
<keyword evidence="7 9" id="KW-0472">Membrane</keyword>